<feature type="region of interest" description="Disordered" evidence="1">
    <location>
        <begin position="337"/>
        <end position="364"/>
    </location>
</feature>
<comment type="caution">
    <text evidence="2">The sequence shown here is derived from an EMBL/GenBank/DDBJ whole genome shotgun (WGS) entry which is preliminary data.</text>
</comment>
<evidence type="ECO:0000313" key="3">
    <source>
        <dbReference type="Proteomes" id="UP001642483"/>
    </source>
</evidence>
<feature type="region of interest" description="Disordered" evidence="1">
    <location>
        <begin position="398"/>
        <end position="483"/>
    </location>
</feature>
<feature type="compositionally biased region" description="Polar residues" evidence="1">
    <location>
        <begin position="338"/>
        <end position="364"/>
    </location>
</feature>
<sequence>MSGRSEEFPGTSINFAMNKKNKTPAAENYLHGDEDSWDDDLFSFEPDTVPTKATSTPRNHILGEKHKSLKKKTLRRTRIFSSVTAGPELNDSKHKSDADNDSLLGVAPLNTSGPKPGYKTGVDNNEFAGEFVGTDACAEFFLSYGTPSRRLSLKRQSKAKALFQKTLNQKKKPKKLMSPTNTTNTVKSKLGTGHEICNNVPGFFPVTALSYQSKMETQQAQKPSASTSDFQTFPCTSSSKPTSTSKSTLVLTTSGTTPTMTVKEQSFGIYDDILSQLVMDDSWVETTTSKPPTTVSAPAMFTNVPTTSNAQTAPIQKLKSKTSGNSTINSVIGRVEPKTSSSVMSHQTSQKPLQKNVSMAQSPPQTRAYTAIHEPFEPVDKKQVLKFFSGQTCNAKASVSNSSRSYQTHKLPNQNVFNPFAAKPKPATKNVGSENSKNRSNPSSQNSSQCSNKSQCTAEEIERKRQEALQRKRQKLIRNKQVR</sequence>
<accession>A0ABP0FI63</accession>
<dbReference type="Proteomes" id="UP001642483">
    <property type="component" value="Unassembled WGS sequence"/>
</dbReference>
<feature type="compositionally biased region" description="Polar residues" evidence="1">
    <location>
        <begin position="398"/>
        <end position="417"/>
    </location>
</feature>
<feature type="compositionally biased region" description="Low complexity" evidence="1">
    <location>
        <begin position="236"/>
        <end position="250"/>
    </location>
</feature>
<dbReference type="EMBL" id="CAWYQH010000046">
    <property type="protein sequence ID" value="CAK8678032.1"/>
    <property type="molecule type" value="Genomic_DNA"/>
</dbReference>
<feature type="region of interest" description="Disordered" evidence="1">
    <location>
        <begin position="41"/>
        <end position="68"/>
    </location>
</feature>
<feature type="region of interest" description="Disordered" evidence="1">
    <location>
        <begin position="80"/>
        <end position="118"/>
    </location>
</feature>
<feature type="region of interest" description="Disordered" evidence="1">
    <location>
        <begin position="215"/>
        <end position="250"/>
    </location>
</feature>
<keyword evidence="3" id="KW-1185">Reference proteome</keyword>
<feature type="compositionally biased region" description="Polar residues" evidence="1">
    <location>
        <begin position="215"/>
        <end position="235"/>
    </location>
</feature>
<protein>
    <submittedName>
        <fullName evidence="2">Uncharacterized protein</fullName>
    </submittedName>
</protein>
<feature type="compositionally biased region" description="Low complexity" evidence="1">
    <location>
        <begin position="438"/>
        <end position="456"/>
    </location>
</feature>
<evidence type="ECO:0000313" key="2">
    <source>
        <dbReference type="EMBL" id="CAK8678032.1"/>
    </source>
</evidence>
<organism evidence="2 3">
    <name type="scientific">Clavelina lepadiformis</name>
    <name type="common">Light-bulb sea squirt</name>
    <name type="synonym">Ascidia lepadiformis</name>
    <dbReference type="NCBI Taxonomy" id="159417"/>
    <lineage>
        <taxon>Eukaryota</taxon>
        <taxon>Metazoa</taxon>
        <taxon>Chordata</taxon>
        <taxon>Tunicata</taxon>
        <taxon>Ascidiacea</taxon>
        <taxon>Aplousobranchia</taxon>
        <taxon>Clavelinidae</taxon>
        <taxon>Clavelina</taxon>
    </lineage>
</organism>
<reference evidence="2 3" key="1">
    <citation type="submission" date="2024-02" db="EMBL/GenBank/DDBJ databases">
        <authorList>
            <person name="Daric V."/>
            <person name="Darras S."/>
        </authorList>
    </citation>
    <scope>NUCLEOTIDE SEQUENCE [LARGE SCALE GENOMIC DNA]</scope>
</reference>
<evidence type="ECO:0000256" key="1">
    <source>
        <dbReference type="SAM" id="MobiDB-lite"/>
    </source>
</evidence>
<feature type="region of interest" description="Disordered" evidence="1">
    <location>
        <begin position="1"/>
        <end position="20"/>
    </location>
</feature>
<gene>
    <name evidence="2" type="ORF">CVLEPA_LOCUS7991</name>
</gene>
<feature type="compositionally biased region" description="Basic and acidic residues" evidence="1">
    <location>
        <begin position="460"/>
        <end position="470"/>
    </location>
</feature>
<name>A0ABP0FI63_CLALP</name>
<feature type="compositionally biased region" description="Basic residues" evidence="1">
    <location>
        <begin position="471"/>
        <end position="483"/>
    </location>
</feature>
<proteinExistence type="predicted"/>